<dbReference type="GO" id="GO:0004129">
    <property type="term" value="F:cytochrome-c oxidase activity"/>
    <property type="evidence" value="ECO:0007669"/>
    <property type="project" value="UniProtKB-EC"/>
</dbReference>
<dbReference type="InterPro" id="IPR024791">
    <property type="entry name" value="Cyt_c/ubiquinol_Oxase_su3"/>
</dbReference>
<protein>
    <recommendedName>
        <fullName evidence="4 12">Cytochrome c oxidase subunit 3</fullName>
    </recommendedName>
</protein>
<proteinExistence type="inferred from homology"/>
<comment type="subcellular location">
    <subcellularLocation>
        <location evidence="1">Mitochondrion inner membrane</location>
        <topology evidence="1">Multi-pass membrane protein</topology>
    </subcellularLocation>
</comment>
<dbReference type="Pfam" id="PF00510">
    <property type="entry name" value="COX3"/>
    <property type="match status" value="1"/>
</dbReference>
<organism evidence="15">
    <name type="scientific">Garra poecilura</name>
    <dbReference type="NCBI Taxonomy" id="643390"/>
    <lineage>
        <taxon>Eukaryota</taxon>
        <taxon>Metazoa</taxon>
        <taxon>Chordata</taxon>
        <taxon>Craniata</taxon>
        <taxon>Vertebrata</taxon>
        <taxon>Euteleostomi</taxon>
        <taxon>Actinopterygii</taxon>
        <taxon>Neopterygii</taxon>
        <taxon>Teleostei</taxon>
        <taxon>Ostariophysi</taxon>
        <taxon>Cypriniformes</taxon>
        <taxon>Cyprinidae</taxon>
        <taxon>Labeoninae</taxon>
        <taxon>Garrini</taxon>
        <taxon>Garra</taxon>
    </lineage>
</organism>
<dbReference type="FunFam" id="1.20.120.80:FF:000002">
    <property type="entry name" value="Cytochrome c oxidase subunit 3"/>
    <property type="match status" value="1"/>
</dbReference>
<keyword evidence="7" id="KW-1278">Translocase</keyword>
<feature type="transmembrane region" description="Helical" evidence="13">
    <location>
        <begin position="16"/>
        <end position="35"/>
    </location>
</feature>
<evidence type="ECO:0000313" key="15">
    <source>
        <dbReference type="EMBL" id="BAV71802.1"/>
    </source>
</evidence>
<name>A0A1E1FMS0_9TELE</name>
<geneLocation type="mitochondrion" evidence="15"/>
<feature type="transmembrane region" description="Helical" evidence="13">
    <location>
        <begin position="129"/>
        <end position="147"/>
    </location>
</feature>
<comment type="subunit">
    <text evidence="3">Component of the cytochrome c oxidase (complex IV, CIV), a multisubunit enzyme composed of 14 subunits. The complex is composed of a catalytic core of 3 subunits MT-CO1, MT-CO2 and MT-CO3, encoded in the mitochondrial DNA, and 11 supernumerary subunits COX4I, COX5A, COX5B, COX6A, COX6B, COX6C, COX7A, COX7B, COX7C, COX8 and NDUFA4, which are encoded in the nuclear genome. The complex exists as a monomer or a dimer and forms supercomplexes (SCs) in the inner mitochondrial membrane with NADH-ubiquinone oxidoreductase (complex I, CI) and ubiquinol-cytochrome c oxidoreductase (cytochrome b-c1 complex, complex III, CIII), resulting in different assemblies (supercomplex SCI(1)III(2)IV(1) and megacomplex MCI(2)III(2)IV(2)).</text>
</comment>
<evidence type="ECO:0000256" key="2">
    <source>
        <dbReference type="ARBA" id="ARBA00010581"/>
    </source>
</evidence>
<dbReference type="EMBL" id="AP011411">
    <property type="protein sequence ID" value="BAV71802.1"/>
    <property type="molecule type" value="Genomic_DNA"/>
</dbReference>
<gene>
    <name evidence="15" type="primary">COIII</name>
</gene>
<feature type="transmembrane region" description="Helical" evidence="13">
    <location>
        <begin position="197"/>
        <end position="220"/>
    </location>
</feature>
<feature type="transmembrane region" description="Helical" evidence="13">
    <location>
        <begin position="159"/>
        <end position="177"/>
    </location>
</feature>
<dbReference type="PANTHER" id="PTHR11403">
    <property type="entry name" value="CYTOCHROME C OXIDASE SUBUNIT III"/>
    <property type="match status" value="1"/>
</dbReference>
<dbReference type="PANTHER" id="PTHR11403:SF7">
    <property type="entry name" value="CYTOCHROME C OXIDASE SUBUNIT 3"/>
    <property type="match status" value="1"/>
</dbReference>
<comment type="function">
    <text evidence="12">Component of the cytochrome c oxidase, the last enzyme in the mitochondrial electron transport chain which drives oxidative phosphorylation. The respiratory chain contains 3 multisubunit complexes succinate dehydrogenase (complex II, CII), ubiquinol-cytochrome c oxidoreductase (cytochrome b-c1 complex, complex III, CIII) and cytochrome c oxidase (complex IV, CIV), that cooperate to transfer electrons derived from NADH and succinate to molecular oxygen, creating an electrochemical gradient over the inner membrane that drives transmembrane transport and the ATP synthase. Cytochrome c oxidase is the component of the respiratory chain that catalyzes the reduction of oxygen to water. Electrons originating from reduced cytochrome c in the intermembrane space (IMS) are transferred via the dinuclear copper A center (CU(A)) of subunit 2 and heme A of subunit 1 to the active site in subunit 1, a binuclear center (BNC) formed by heme A3 and copper B (CU(B)). The BNC reduces molecular oxygen to 2 water molecules using 4 electrons from cytochrome c in the IMS and 4 protons from the mitochondrial matrix.</text>
</comment>
<dbReference type="GeneID" id="29996215"/>
<comment type="catalytic activity">
    <reaction evidence="11">
        <text>4 Fe(II)-[cytochrome c] + O2 + 8 H(+)(in) = 4 Fe(III)-[cytochrome c] + 2 H2O + 4 H(+)(out)</text>
        <dbReference type="Rhea" id="RHEA:11436"/>
        <dbReference type="Rhea" id="RHEA-COMP:10350"/>
        <dbReference type="Rhea" id="RHEA-COMP:14399"/>
        <dbReference type="ChEBI" id="CHEBI:15377"/>
        <dbReference type="ChEBI" id="CHEBI:15378"/>
        <dbReference type="ChEBI" id="CHEBI:15379"/>
        <dbReference type="ChEBI" id="CHEBI:29033"/>
        <dbReference type="ChEBI" id="CHEBI:29034"/>
        <dbReference type="EC" id="7.1.1.9"/>
    </reaction>
    <physiologicalReaction direction="left-to-right" evidence="11">
        <dbReference type="Rhea" id="RHEA:11437"/>
    </physiologicalReaction>
</comment>
<dbReference type="CDD" id="cd01665">
    <property type="entry name" value="Cyt_c_Oxidase_III"/>
    <property type="match status" value="1"/>
</dbReference>
<evidence type="ECO:0000256" key="3">
    <source>
        <dbReference type="ARBA" id="ARBA00011485"/>
    </source>
</evidence>
<dbReference type="PROSITE" id="PS50253">
    <property type="entry name" value="COX3"/>
    <property type="match status" value="1"/>
</dbReference>
<dbReference type="InterPro" id="IPR013833">
    <property type="entry name" value="Cyt_c_oxidase_su3_a-hlx"/>
</dbReference>
<dbReference type="SUPFAM" id="SSF81452">
    <property type="entry name" value="Cytochrome c oxidase subunit III-like"/>
    <property type="match status" value="1"/>
</dbReference>
<evidence type="ECO:0000256" key="11">
    <source>
        <dbReference type="ARBA" id="ARBA00049512"/>
    </source>
</evidence>
<dbReference type="InterPro" id="IPR000298">
    <property type="entry name" value="Cyt_c_oxidase-like_su3"/>
</dbReference>
<evidence type="ECO:0000256" key="9">
    <source>
        <dbReference type="ARBA" id="ARBA00023128"/>
    </source>
</evidence>
<reference evidence="15" key="1">
    <citation type="submission" date="2009-05" db="EMBL/GenBank/DDBJ databases">
        <title>Whole mitochondrial genome sequences in Cypriniformes.</title>
        <authorList>
            <person name="Miya M."/>
        </authorList>
    </citation>
    <scope>NUCLEOTIDE SEQUENCE</scope>
    <source>
        <strain evidence="15">CBM ZF 11906</strain>
    </source>
</reference>
<dbReference type="Gene3D" id="1.20.120.80">
    <property type="entry name" value="Cytochrome c oxidase, subunit III, four-helix bundle"/>
    <property type="match status" value="1"/>
</dbReference>
<dbReference type="InterPro" id="IPR035973">
    <property type="entry name" value="Cyt_c_oxidase_su3-like_sf"/>
</dbReference>
<evidence type="ECO:0000256" key="12">
    <source>
        <dbReference type="RuleBase" id="RU003375"/>
    </source>
</evidence>
<feature type="transmembrane region" description="Helical" evidence="13">
    <location>
        <begin position="79"/>
        <end position="102"/>
    </location>
</feature>
<keyword evidence="6" id="KW-0999">Mitochondrion inner membrane</keyword>
<dbReference type="FunFam" id="1.10.287.70:FF:000048">
    <property type="entry name" value="Cytochrome c oxidase subunit 3"/>
    <property type="match status" value="1"/>
</dbReference>
<evidence type="ECO:0000256" key="10">
    <source>
        <dbReference type="ARBA" id="ARBA00023136"/>
    </source>
</evidence>
<evidence type="ECO:0000256" key="8">
    <source>
        <dbReference type="ARBA" id="ARBA00022989"/>
    </source>
</evidence>
<feature type="domain" description="Heme-copper oxidase subunit III family profile" evidence="14">
    <location>
        <begin position="4"/>
        <end position="261"/>
    </location>
</feature>
<dbReference type="RefSeq" id="YP_009312327.1">
    <property type="nucleotide sequence ID" value="NC_031628.1"/>
</dbReference>
<dbReference type="Gene3D" id="1.10.287.70">
    <property type="match status" value="1"/>
</dbReference>
<keyword evidence="8 13" id="KW-1133">Transmembrane helix</keyword>
<keyword evidence="9 12" id="KW-0496">Mitochondrion</keyword>
<accession>A0A1E1FMS0</accession>
<dbReference type="AlphaFoldDB" id="A0A1E1FMS0"/>
<feature type="transmembrane region" description="Helical" evidence="13">
    <location>
        <begin position="240"/>
        <end position="260"/>
    </location>
</feature>
<evidence type="ECO:0000256" key="6">
    <source>
        <dbReference type="ARBA" id="ARBA00022792"/>
    </source>
</evidence>
<evidence type="ECO:0000256" key="7">
    <source>
        <dbReference type="ARBA" id="ARBA00022967"/>
    </source>
</evidence>
<dbReference type="CTD" id="4514"/>
<feature type="transmembrane region" description="Helical" evidence="13">
    <location>
        <begin position="41"/>
        <end position="58"/>
    </location>
</feature>
<evidence type="ECO:0000256" key="4">
    <source>
        <dbReference type="ARBA" id="ARBA00015944"/>
    </source>
</evidence>
<keyword evidence="10 13" id="KW-0472">Membrane</keyword>
<dbReference type="GO" id="GO:0006123">
    <property type="term" value="P:mitochondrial electron transport, cytochrome c to oxygen"/>
    <property type="evidence" value="ECO:0007669"/>
    <property type="project" value="TreeGrafter"/>
</dbReference>
<evidence type="ECO:0000259" key="14">
    <source>
        <dbReference type="PROSITE" id="PS50253"/>
    </source>
</evidence>
<dbReference type="GO" id="GO:0005743">
    <property type="term" value="C:mitochondrial inner membrane"/>
    <property type="evidence" value="ECO:0007669"/>
    <property type="project" value="UniProtKB-SubCell"/>
</dbReference>
<sequence length="261" mass="29636">MAHQAHAFHMVDPSPWPLAGAIAALLMTSGLSIWFHFHSATLMAAGVILLILTTCQWWRDIIREGTFQGHHTLPVQKGLRYGMILFITSEVFFFLGFFWAFYHSSLAPTPELGGHWPPMGIIPLDPFEVPLLNTAVLLASGVTVTWTHHSIMEGERKQAIHSLAMTIILGLYFTALQAMEYYEAPFTIADGVYGSTFFVATGFHGLHVIIGSSFLMVCLFRQIRHHFTSEHHFGFEAAAWYWHFVDVVWLFLYVSIYWWGS</sequence>
<keyword evidence="5 12" id="KW-0812">Transmembrane</keyword>
<comment type="similarity">
    <text evidence="2 12">Belongs to the cytochrome c oxidase subunit 3 family.</text>
</comment>
<evidence type="ECO:0000256" key="1">
    <source>
        <dbReference type="ARBA" id="ARBA00004448"/>
    </source>
</evidence>
<evidence type="ECO:0000256" key="5">
    <source>
        <dbReference type="ARBA" id="ARBA00022692"/>
    </source>
</evidence>
<evidence type="ECO:0000256" key="13">
    <source>
        <dbReference type="SAM" id="Phobius"/>
    </source>
</evidence>
<dbReference type="InterPro" id="IPR033945">
    <property type="entry name" value="Cyt_c_oxase_su3_dom"/>
</dbReference>